<comment type="cofactor">
    <cofactor evidence="1">
        <name>Mg(2+)</name>
        <dbReference type="ChEBI" id="CHEBI:18420"/>
    </cofactor>
</comment>
<proteinExistence type="inferred from homology"/>
<keyword evidence="4" id="KW-1185">Reference proteome</keyword>
<dbReference type="InterPro" id="IPR010285">
    <property type="entry name" value="DNA_helicase_pif1-like_DEAD"/>
</dbReference>
<evidence type="ECO:0000313" key="3">
    <source>
        <dbReference type="EMBL" id="CAB3982200.1"/>
    </source>
</evidence>
<dbReference type="AlphaFoldDB" id="A0A6S7G9N4"/>
<keyword evidence="1" id="KW-0378">Hydrolase</keyword>
<protein>
    <recommendedName>
        <fullName evidence="1">ATP-dependent DNA helicase</fullName>
        <ecNumber evidence="1">5.6.2.3</ecNumber>
    </recommendedName>
</protein>
<comment type="caution">
    <text evidence="3">The sequence shown here is derived from an EMBL/GenBank/DDBJ whole genome shotgun (WGS) entry which is preliminary data.</text>
</comment>
<dbReference type="Gene3D" id="3.40.50.300">
    <property type="entry name" value="P-loop containing nucleotide triphosphate hydrolases"/>
    <property type="match status" value="1"/>
</dbReference>
<dbReference type="InterPro" id="IPR051055">
    <property type="entry name" value="PIF1_helicase"/>
</dbReference>
<dbReference type="InterPro" id="IPR027417">
    <property type="entry name" value="P-loop_NTPase"/>
</dbReference>
<dbReference type="PANTHER" id="PTHR47642:SF6">
    <property type="entry name" value="ATP-DEPENDENT DNA HELICASE"/>
    <property type="match status" value="1"/>
</dbReference>
<organism evidence="3 4">
    <name type="scientific">Paramuricea clavata</name>
    <name type="common">Red gorgonian</name>
    <name type="synonym">Violescent sea-whip</name>
    <dbReference type="NCBI Taxonomy" id="317549"/>
    <lineage>
        <taxon>Eukaryota</taxon>
        <taxon>Metazoa</taxon>
        <taxon>Cnidaria</taxon>
        <taxon>Anthozoa</taxon>
        <taxon>Octocorallia</taxon>
        <taxon>Malacalcyonacea</taxon>
        <taxon>Plexauridae</taxon>
        <taxon>Paramuricea</taxon>
    </lineage>
</organism>
<dbReference type="EC" id="5.6.2.3" evidence="1"/>
<dbReference type="EMBL" id="CACRXK020000477">
    <property type="protein sequence ID" value="CAB3982200.1"/>
    <property type="molecule type" value="Genomic_DNA"/>
</dbReference>
<dbReference type="GO" id="GO:0043139">
    <property type="term" value="F:5'-3' DNA helicase activity"/>
    <property type="evidence" value="ECO:0007669"/>
    <property type="project" value="UniProtKB-EC"/>
</dbReference>
<dbReference type="GO" id="GO:0006281">
    <property type="term" value="P:DNA repair"/>
    <property type="evidence" value="ECO:0007669"/>
    <property type="project" value="UniProtKB-KW"/>
</dbReference>
<gene>
    <name evidence="3" type="ORF">PACLA_8A080039</name>
</gene>
<dbReference type="GO" id="GO:0000723">
    <property type="term" value="P:telomere maintenance"/>
    <property type="evidence" value="ECO:0007669"/>
    <property type="project" value="InterPro"/>
</dbReference>
<comment type="catalytic activity">
    <reaction evidence="1">
        <text>ATP + H2O = ADP + phosphate + H(+)</text>
        <dbReference type="Rhea" id="RHEA:13065"/>
        <dbReference type="ChEBI" id="CHEBI:15377"/>
        <dbReference type="ChEBI" id="CHEBI:15378"/>
        <dbReference type="ChEBI" id="CHEBI:30616"/>
        <dbReference type="ChEBI" id="CHEBI:43474"/>
        <dbReference type="ChEBI" id="CHEBI:456216"/>
        <dbReference type="EC" id="5.6.2.3"/>
    </reaction>
</comment>
<dbReference type="OrthoDB" id="432234at2759"/>
<keyword evidence="1 3" id="KW-0347">Helicase</keyword>
<dbReference type="GO" id="GO:0005524">
    <property type="term" value="F:ATP binding"/>
    <property type="evidence" value="ECO:0007669"/>
    <property type="project" value="UniProtKB-KW"/>
</dbReference>
<keyword evidence="1" id="KW-0234">DNA repair</keyword>
<evidence type="ECO:0000313" key="4">
    <source>
        <dbReference type="Proteomes" id="UP001152795"/>
    </source>
</evidence>
<reference evidence="3" key="1">
    <citation type="submission" date="2020-04" db="EMBL/GenBank/DDBJ databases">
        <authorList>
            <person name="Alioto T."/>
            <person name="Alioto T."/>
            <person name="Gomez Garrido J."/>
        </authorList>
    </citation>
    <scope>NUCLEOTIDE SEQUENCE</scope>
    <source>
        <strain evidence="3">A484AB</strain>
    </source>
</reference>
<sequence>MDNKFSYRYASHPRFSYWALNMLQRKRTLQQNSIFLKHNPGEAHLTIEELCEMALNGICENIDNAMEYVHVHEGSDKESDESGLNQEEWILIADYHNLHNFDIENVKASQYDWQLDNNFYSCAQIDEVPNWINRNKDVFETDLHDQSAGVNISCFTEMQKNAYDIIVSHCENMCRKNSLLMIINGVAGTGKSYLIAAVRQTLKDKCVITATTGKASFNISVVTIHSLLKLPVNYKYQKDLSGQSLAMLQDRLASIEYILIDEYSMLGQKSFGWIDR</sequence>
<keyword evidence="1" id="KW-0233">DNA recombination</keyword>
<evidence type="ECO:0000256" key="1">
    <source>
        <dbReference type="RuleBase" id="RU363044"/>
    </source>
</evidence>
<accession>A0A6S7G9N4</accession>
<keyword evidence="1" id="KW-0227">DNA damage</keyword>
<keyword evidence="1" id="KW-0547">Nucleotide-binding</keyword>
<keyword evidence="1" id="KW-0067">ATP-binding</keyword>
<comment type="similarity">
    <text evidence="1">Belongs to the helicase family.</text>
</comment>
<dbReference type="GO" id="GO:0016787">
    <property type="term" value="F:hydrolase activity"/>
    <property type="evidence" value="ECO:0007669"/>
    <property type="project" value="UniProtKB-KW"/>
</dbReference>
<dbReference type="Pfam" id="PF05970">
    <property type="entry name" value="PIF1"/>
    <property type="match status" value="1"/>
</dbReference>
<dbReference type="PANTHER" id="PTHR47642">
    <property type="entry name" value="ATP-DEPENDENT DNA HELICASE"/>
    <property type="match status" value="1"/>
</dbReference>
<dbReference type="GO" id="GO:0006310">
    <property type="term" value="P:DNA recombination"/>
    <property type="evidence" value="ECO:0007669"/>
    <property type="project" value="UniProtKB-KW"/>
</dbReference>
<dbReference type="SUPFAM" id="SSF52540">
    <property type="entry name" value="P-loop containing nucleoside triphosphate hydrolases"/>
    <property type="match status" value="1"/>
</dbReference>
<evidence type="ECO:0000259" key="2">
    <source>
        <dbReference type="Pfam" id="PF05970"/>
    </source>
</evidence>
<feature type="domain" description="DNA helicase Pif1-like DEAD-box helicase" evidence="2">
    <location>
        <begin position="155"/>
        <end position="276"/>
    </location>
</feature>
<dbReference type="Proteomes" id="UP001152795">
    <property type="component" value="Unassembled WGS sequence"/>
</dbReference>
<name>A0A6S7G9N4_PARCT</name>